<keyword evidence="3" id="KW-1185">Reference proteome</keyword>
<evidence type="ECO:0000256" key="1">
    <source>
        <dbReference type="SAM" id="SignalP"/>
    </source>
</evidence>
<reference evidence="2" key="1">
    <citation type="submission" date="2023-06" db="EMBL/GenBank/DDBJ databases">
        <title>Genomic of Parafulvivirga corallium.</title>
        <authorList>
            <person name="Wang G."/>
        </authorList>
    </citation>
    <scope>NUCLEOTIDE SEQUENCE</scope>
    <source>
        <strain evidence="2">BMA10</strain>
    </source>
</reference>
<keyword evidence="1" id="KW-0732">Signal</keyword>
<accession>A0ABT8KWS0</accession>
<dbReference type="Proteomes" id="UP001172082">
    <property type="component" value="Unassembled WGS sequence"/>
</dbReference>
<evidence type="ECO:0000313" key="3">
    <source>
        <dbReference type="Proteomes" id="UP001172082"/>
    </source>
</evidence>
<dbReference type="RefSeq" id="WP_346753904.1">
    <property type="nucleotide sequence ID" value="NZ_JAUJEA010000009.1"/>
</dbReference>
<evidence type="ECO:0000313" key="2">
    <source>
        <dbReference type="EMBL" id="MDN5203880.1"/>
    </source>
</evidence>
<gene>
    <name evidence="2" type="ORF">QQ008_20985</name>
</gene>
<feature type="signal peptide" evidence="1">
    <location>
        <begin position="1"/>
        <end position="25"/>
    </location>
</feature>
<organism evidence="2 3">
    <name type="scientific">Splendidivirga corallicola</name>
    <dbReference type="NCBI Taxonomy" id="3051826"/>
    <lineage>
        <taxon>Bacteria</taxon>
        <taxon>Pseudomonadati</taxon>
        <taxon>Bacteroidota</taxon>
        <taxon>Cytophagia</taxon>
        <taxon>Cytophagales</taxon>
        <taxon>Splendidivirgaceae</taxon>
        <taxon>Splendidivirga</taxon>
    </lineage>
</organism>
<comment type="caution">
    <text evidence="2">The sequence shown here is derived from an EMBL/GenBank/DDBJ whole genome shotgun (WGS) entry which is preliminary data.</text>
</comment>
<sequence length="201" mass="23397">MLFKQYSIFYSVLLALLFGCSTTSSTTKTAALNKDQYRIWQFMDKSILLSELKQDDLPANYEILKLNKVNLTKHLSQLEKKEKSRDEVRFERSALEHINFQVPWSDASFHTFVIEKSDAMAPELANNFPDIRSYSGEKQNNESIKVRIDKNPKGLYIMATSPTQTIYVRPLDTESDLYICYDKKDAANKDRQFNEPEMKKN</sequence>
<protein>
    <recommendedName>
        <fullName evidence="4">Lipoprotein</fullName>
    </recommendedName>
</protein>
<dbReference type="EMBL" id="JAUJEA010000009">
    <property type="protein sequence ID" value="MDN5203880.1"/>
    <property type="molecule type" value="Genomic_DNA"/>
</dbReference>
<evidence type="ECO:0008006" key="4">
    <source>
        <dbReference type="Google" id="ProtNLM"/>
    </source>
</evidence>
<dbReference type="PROSITE" id="PS51257">
    <property type="entry name" value="PROKAR_LIPOPROTEIN"/>
    <property type="match status" value="1"/>
</dbReference>
<feature type="chain" id="PRO_5046352046" description="Lipoprotein" evidence="1">
    <location>
        <begin position="26"/>
        <end position="201"/>
    </location>
</feature>
<proteinExistence type="predicted"/>
<name>A0ABT8KWS0_9BACT</name>